<keyword evidence="3" id="KW-0270">Exopolysaccharide synthesis</keyword>
<evidence type="ECO:0000313" key="7">
    <source>
        <dbReference type="Proteomes" id="UP000585437"/>
    </source>
</evidence>
<proteinExistence type="inferred from homology"/>
<accession>A0A7X0MS35</accession>
<dbReference type="GO" id="GO:0000271">
    <property type="term" value="P:polysaccharide biosynthetic process"/>
    <property type="evidence" value="ECO:0007669"/>
    <property type="project" value="UniProtKB-KW"/>
</dbReference>
<dbReference type="AlphaFoldDB" id="A0A7X0MS35"/>
<keyword evidence="7" id="KW-1185">Reference proteome</keyword>
<dbReference type="EMBL" id="JACHBU010000001">
    <property type="protein sequence ID" value="MBB6507063.1"/>
    <property type="molecule type" value="Genomic_DNA"/>
</dbReference>
<name>A0A7X0MS35_9HYPH</name>
<sequence length="337" mass="37836">MSSHDIELVITWVDGSDPEHRAKRLRYDDVASSSHAVASSPTRFADNGEIYYLIASVLKYAPFITKIHIVTDGQKPEFVDSFAQAGFCTEDFIAIVDHKVVFDGLPAVLPTFNSLSIETAVWNIPGLCENFVYSNDDFFLNAPTSASAFFRDGKPMLYGRVKSGLRSRLKQCLRWFKRQRAEASNAVPSFTVAQEKGAELAGAKNRFLQVGHYFHAVRRSTLADYYAAHPDVLRQQLSHRFRTIAQHSPVALANHLEMERFGATPLPEHRTAYIKPRQKRATAPVLAMIEQGSAPFGCIQSQDELSIELRQALTDVMITKFHTHLPHRLIEHLRAAG</sequence>
<comment type="caution">
    <text evidence="6">The sequence shown here is derived from an EMBL/GenBank/DDBJ whole genome shotgun (WGS) entry which is preliminary data.</text>
</comment>
<dbReference type="Pfam" id="PF11380">
    <property type="entry name" value="Stealth_CR2"/>
    <property type="match status" value="1"/>
</dbReference>
<evidence type="ECO:0000256" key="3">
    <source>
        <dbReference type="ARBA" id="ARBA00023169"/>
    </source>
</evidence>
<dbReference type="InterPro" id="IPR047141">
    <property type="entry name" value="Stealth"/>
</dbReference>
<gene>
    <name evidence="6" type="ORF">F4695_000382</name>
</gene>
<protein>
    <submittedName>
        <fullName evidence="6">Uncharacterized protein</fullName>
    </submittedName>
</protein>
<dbReference type="PANTHER" id="PTHR24045:SF0">
    <property type="entry name" value="N-ACETYLGLUCOSAMINE-1-PHOSPHOTRANSFERASE SUBUNITS ALPHA_BETA"/>
    <property type="match status" value="1"/>
</dbReference>
<keyword evidence="2" id="KW-0808">Transferase</keyword>
<evidence type="ECO:0000313" key="6">
    <source>
        <dbReference type="EMBL" id="MBB6507063.1"/>
    </source>
</evidence>
<dbReference type="PANTHER" id="PTHR24045">
    <property type="match status" value="1"/>
</dbReference>
<dbReference type="GO" id="GO:0016772">
    <property type="term" value="F:transferase activity, transferring phosphorus-containing groups"/>
    <property type="evidence" value="ECO:0007669"/>
    <property type="project" value="InterPro"/>
</dbReference>
<dbReference type="Pfam" id="PF17101">
    <property type="entry name" value="Stealth_CR1"/>
    <property type="match status" value="1"/>
</dbReference>
<feature type="domain" description="Stealth protein CR2 conserved region 2" evidence="4">
    <location>
        <begin position="43"/>
        <end position="152"/>
    </location>
</feature>
<evidence type="ECO:0000259" key="4">
    <source>
        <dbReference type="Pfam" id="PF11380"/>
    </source>
</evidence>
<evidence type="ECO:0000256" key="1">
    <source>
        <dbReference type="ARBA" id="ARBA00007583"/>
    </source>
</evidence>
<dbReference type="InterPro" id="IPR031358">
    <property type="entry name" value="Stealth_CR1"/>
</dbReference>
<dbReference type="InterPro" id="IPR021520">
    <property type="entry name" value="Stealth_CR2"/>
</dbReference>
<dbReference type="RefSeq" id="WP_184653900.1">
    <property type="nucleotide sequence ID" value="NZ_JACHBU010000001.1"/>
</dbReference>
<evidence type="ECO:0000259" key="5">
    <source>
        <dbReference type="Pfam" id="PF17101"/>
    </source>
</evidence>
<reference evidence="6 7" key="1">
    <citation type="submission" date="2020-08" db="EMBL/GenBank/DDBJ databases">
        <title>The Agave Microbiome: Exploring the role of microbial communities in plant adaptations to desert environments.</title>
        <authorList>
            <person name="Partida-Martinez L.P."/>
        </authorList>
    </citation>
    <scope>NUCLEOTIDE SEQUENCE [LARGE SCALE GENOMIC DNA]</scope>
    <source>
        <strain evidence="6 7">AS3.12</strain>
    </source>
</reference>
<dbReference type="Proteomes" id="UP000585437">
    <property type="component" value="Unassembled WGS sequence"/>
</dbReference>
<organism evidence="6 7">
    <name type="scientific">Rhizobium soli</name>
    <dbReference type="NCBI Taxonomy" id="424798"/>
    <lineage>
        <taxon>Bacteria</taxon>
        <taxon>Pseudomonadati</taxon>
        <taxon>Pseudomonadota</taxon>
        <taxon>Alphaproteobacteria</taxon>
        <taxon>Hyphomicrobiales</taxon>
        <taxon>Rhizobiaceae</taxon>
        <taxon>Rhizobium/Agrobacterium group</taxon>
        <taxon>Rhizobium</taxon>
    </lineage>
</organism>
<comment type="similarity">
    <text evidence="1">Belongs to the stealth family.</text>
</comment>
<feature type="domain" description="Stealth protein CR1 conserved region 1" evidence="5">
    <location>
        <begin position="6"/>
        <end position="28"/>
    </location>
</feature>
<evidence type="ECO:0000256" key="2">
    <source>
        <dbReference type="ARBA" id="ARBA00022679"/>
    </source>
</evidence>